<accession>A0A6J4V9A5</accession>
<sequence>MDAAERRALIDRYADGPRVIDEALARITPAELDAREAPGEWSPREVIHHLADSEMTSAIRLRLLLASDEPLIAGYDQEAFARCLHYDRPIDTAREAFRAARATTSELLDRITDADWARAGTHTESGRYGAEDWLRIYAAHAHAHADQIRRARTTITTPPPPPG</sequence>
<dbReference type="Gene3D" id="1.20.120.450">
    <property type="entry name" value="dinb family like domain"/>
    <property type="match status" value="1"/>
</dbReference>
<dbReference type="InterPro" id="IPR034660">
    <property type="entry name" value="DinB/YfiT-like"/>
</dbReference>
<proteinExistence type="predicted"/>
<gene>
    <name evidence="2" type="ORF">AVDCRST_MAG49-3403</name>
</gene>
<evidence type="ECO:0000313" key="2">
    <source>
        <dbReference type="EMBL" id="CAA9569076.1"/>
    </source>
</evidence>
<dbReference type="EMBL" id="CADCWG010000230">
    <property type="protein sequence ID" value="CAA9569076.1"/>
    <property type="molecule type" value="Genomic_DNA"/>
</dbReference>
<evidence type="ECO:0000259" key="1">
    <source>
        <dbReference type="Pfam" id="PF12867"/>
    </source>
</evidence>
<reference evidence="2" key="1">
    <citation type="submission" date="2020-02" db="EMBL/GenBank/DDBJ databases">
        <authorList>
            <person name="Meier V. D."/>
        </authorList>
    </citation>
    <scope>NUCLEOTIDE SEQUENCE</scope>
    <source>
        <strain evidence="2">AVDCRST_MAG49</strain>
    </source>
</reference>
<dbReference type="AlphaFoldDB" id="A0A6J4V9A5"/>
<dbReference type="SUPFAM" id="SSF109854">
    <property type="entry name" value="DinB/YfiT-like putative metalloenzymes"/>
    <property type="match status" value="1"/>
</dbReference>
<dbReference type="InterPro" id="IPR024775">
    <property type="entry name" value="DinB-like"/>
</dbReference>
<feature type="domain" description="DinB-like" evidence="1">
    <location>
        <begin position="17"/>
        <end position="148"/>
    </location>
</feature>
<protein>
    <recommendedName>
        <fullName evidence="1">DinB-like domain-containing protein</fullName>
    </recommendedName>
</protein>
<organism evidence="2">
    <name type="scientific">uncultured Thermomicrobiales bacterium</name>
    <dbReference type="NCBI Taxonomy" id="1645740"/>
    <lineage>
        <taxon>Bacteria</taxon>
        <taxon>Pseudomonadati</taxon>
        <taxon>Thermomicrobiota</taxon>
        <taxon>Thermomicrobia</taxon>
        <taxon>Thermomicrobiales</taxon>
        <taxon>environmental samples</taxon>
    </lineage>
</organism>
<dbReference type="Pfam" id="PF12867">
    <property type="entry name" value="DinB_2"/>
    <property type="match status" value="1"/>
</dbReference>
<name>A0A6J4V9A5_9BACT</name>